<sequence length="255" mass="26260">MSVLRSTVTLLGLHRGPAAALAVMLLATTAGLVAAHVGRRTVGWPSEQNFGLGQEWGYGEVFFAVQNVWAVGLLAWAAVRARMPVLAGWAGAFAVLLVDERLMLHEQAGGLISDRLPAVPHSHVGELVWLVAVAAVVGGVLVVLHLRSDAEGRAVSGVLVLLGAALFAAGVVVDFVHGIADVGALNLALMTAEDGGEVAVMNLVVAFAFAVALLGHRPVFRSRLGRALGVRPAGDPPPGPGTARPAGREAALADR</sequence>
<feature type="transmembrane region" description="Helical" evidence="2">
    <location>
        <begin position="86"/>
        <end position="104"/>
    </location>
</feature>
<keyword evidence="2" id="KW-0812">Transmembrane</keyword>
<dbReference type="Proteomes" id="UP000632535">
    <property type="component" value="Unassembled WGS sequence"/>
</dbReference>
<organism evidence="3 4">
    <name type="scientific">Isoptericola cucumis</name>
    <dbReference type="NCBI Taxonomy" id="1776856"/>
    <lineage>
        <taxon>Bacteria</taxon>
        <taxon>Bacillati</taxon>
        <taxon>Actinomycetota</taxon>
        <taxon>Actinomycetes</taxon>
        <taxon>Micrococcales</taxon>
        <taxon>Promicromonosporaceae</taxon>
        <taxon>Isoptericola</taxon>
    </lineage>
</organism>
<feature type="transmembrane region" description="Helical" evidence="2">
    <location>
        <begin position="58"/>
        <end position="79"/>
    </location>
</feature>
<evidence type="ECO:0000256" key="1">
    <source>
        <dbReference type="SAM" id="MobiDB-lite"/>
    </source>
</evidence>
<keyword evidence="2" id="KW-1133">Transmembrane helix</keyword>
<feature type="transmembrane region" description="Helical" evidence="2">
    <location>
        <begin position="199"/>
        <end position="216"/>
    </location>
</feature>
<evidence type="ECO:0000256" key="2">
    <source>
        <dbReference type="SAM" id="Phobius"/>
    </source>
</evidence>
<keyword evidence="2" id="KW-0472">Membrane</keyword>
<feature type="transmembrane region" description="Helical" evidence="2">
    <location>
        <begin position="124"/>
        <end position="146"/>
    </location>
</feature>
<feature type="transmembrane region" description="Helical" evidence="2">
    <location>
        <begin position="158"/>
        <end position="179"/>
    </location>
</feature>
<keyword evidence="4" id="KW-1185">Reference proteome</keyword>
<name>A0ABQ2B0G9_9MICO</name>
<reference evidence="4" key="1">
    <citation type="journal article" date="2019" name="Int. J. Syst. Evol. Microbiol.">
        <title>The Global Catalogue of Microorganisms (GCM) 10K type strain sequencing project: providing services to taxonomists for standard genome sequencing and annotation.</title>
        <authorList>
            <consortium name="The Broad Institute Genomics Platform"/>
            <consortium name="The Broad Institute Genome Sequencing Center for Infectious Disease"/>
            <person name="Wu L."/>
            <person name="Ma J."/>
        </authorList>
    </citation>
    <scope>NUCLEOTIDE SEQUENCE [LARGE SCALE GENOMIC DNA]</scope>
    <source>
        <strain evidence="4">CCM 8653</strain>
    </source>
</reference>
<dbReference type="RefSeq" id="WP_188521881.1">
    <property type="nucleotide sequence ID" value="NZ_BMDG01000001.1"/>
</dbReference>
<proteinExistence type="predicted"/>
<feature type="compositionally biased region" description="Low complexity" evidence="1">
    <location>
        <begin position="241"/>
        <end position="255"/>
    </location>
</feature>
<dbReference type="EMBL" id="BMDG01000001">
    <property type="protein sequence ID" value="GGI04832.1"/>
    <property type="molecule type" value="Genomic_DNA"/>
</dbReference>
<evidence type="ECO:0000313" key="4">
    <source>
        <dbReference type="Proteomes" id="UP000632535"/>
    </source>
</evidence>
<evidence type="ECO:0000313" key="3">
    <source>
        <dbReference type="EMBL" id="GGI04832.1"/>
    </source>
</evidence>
<comment type="caution">
    <text evidence="3">The sequence shown here is derived from an EMBL/GenBank/DDBJ whole genome shotgun (WGS) entry which is preliminary data.</text>
</comment>
<gene>
    <name evidence="3" type="ORF">GCM10007368_03130</name>
</gene>
<feature type="region of interest" description="Disordered" evidence="1">
    <location>
        <begin position="231"/>
        <end position="255"/>
    </location>
</feature>
<accession>A0ABQ2B0G9</accession>
<protein>
    <submittedName>
        <fullName evidence="3">Uncharacterized protein</fullName>
    </submittedName>
</protein>